<gene>
    <name evidence="1" type="ORF">KME60_13760</name>
</gene>
<dbReference type="SUPFAM" id="SSF51735">
    <property type="entry name" value="NAD(P)-binding Rossmann-fold domains"/>
    <property type="match status" value="1"/>
</dbReference>
<name>A0A951QNX5_9CYAN</name>
<reference evidence="1" key="1">
    <citation type="submission" date="2021-05" db="EMBL/GenBank/DDBJ databases">
        <authorList>
            <person name="Pietrasiak N."/>
            <person name="Ward R."/>
            <person name="Stajich J.E."/>
            <person name="Kurbessoian T."/>
        </authorList>
    </citation>
    <scope>NUCLEOTIDE SEQUENCE</scope>
    <source>
        <strain evidence="1">GSE-NOS-MK-12-04C</strain>
    </source>
</reference>
<proteinExistence type="predicted"/>
<dbReference type="PANTHER" id="PTHR42820:SF1">
    <property type="entry name" value="SHORT-CHAIN DEHYDROGENASE_REDUCTASE FAMILY PROTEIN"/>
    <property type="match status" value="1"/>
</dbReference>
<comment type="caution">
    <text evidence="1">The sequence shown here is derived from an EMBL/GenBank/DDBJ whole genome shotgun (WGS) entry which is preliminary data.</text>
</comment>
<evidence type="ECO:0000313" key="1">
    <source>
        <dbReference type="EMBL" id="MBW4668453.1"/>
    </source>
</evidence>
<dbReference type="Pfam" id="PF00106">
    <property type="entry name" value="adh_short"/>
    <property type="match status" value="1"/>
</dbReference>
<dbReference type="InterPro" id="IPR002347">
    <property type="entry name" value="SDR_fam"/>
</dbReference>
<organism evidence="1 2">
    <name type="scientific">Cyanomargarita calcarea GSE-NOS-MK-12-04C</name>
    <dbReference type="NCBI Taxonomy" id="2839659"/>
    <lineage>
        <taxon>Bacteria</taxon>
        <taxon>Bacillati</taxon>
        <taxon>Cyanobacteriota</taxon>
        <taxon>Cyanophyceae</taxon>
        <taxon>Nostocales</taxon>
        <taxon>Cyanomargaritaceae</taxon>
        <taxon>Cyanomargarita</taxon>
    </lineage>
</organism>
<dbReference type="Gene3D" id="3.40.50.720">
    <property type="entry name" value="NAD(P)-binding Rossmann-like Domain"/>
    <property type="match status" value="1"/>
</dbReference>
<reference evidence="1" key="2">
    <citation type="journal article" date="2022" name="Microbiol. Resour. Announc.">
        <title>Metagenome Sequencing to Explore Phylogenomics of Terrestrial Cyanobacteria.</title>
        <authorList>
            <person name="Ward R.D."/>
            <person name="Stajich J.E."/>
            <person name="Johansen J.R."/>
            <person name="Huntemann M."/>
            <person name="Clum A."/>
            <person name="Foster B."/>
            <person name="Foster B."/>
            <person name="Roux S."/>
            <person name="Palaniappan K."/>
            <person name="Varghese N."/>
            <person name="Mukherjee S."/>
            <person name="Reddy T.B.K."/>
            <person name="Daum C."/>
            <person name="Copeland A."/>
            <person name="Chen I.A."/>
            <person name="Ivanova N.N."/>
            <person name="Kyrpides N.C."/>
            <person name="Shapiro N."/>
            <person name="Eloe-Fadrosh E.A."/>
            <person name="Pietrasiak N."/>
        </authorList>
    </citation>
    <scope>NUCLEOTIDE SEQUENCE</scope>
    <source>
        <strain evidence="1">GSE-NOS-MK-12-04C</strain>
    </source>
</reference>
<dbReference type="EMBL" id="JAHHGZ010000013">
    <property type="protein sequence ID" value="MBW4668453.1"/>
    <property type="molecule type" value="Genomic_DNA"/>
</dbReference>
<dbReference type="AlphaFoldDB" id="A0A951QNX5"/>
<sequence>MQLANKIALITGACSGIGQETAKLFAQEGAKVAIADVDSTNGKFVIQEIEATGGTALFHQVDVSVESEVQDWIAEVVNKWVVWTY</sequence>
<protein>
    <submittedName>
        <fullName evidence="1">SDR family NAD(P)-dependent oxidoreductase</fullName>
    </submittedName>
</protein>
<dbReference type="InterPro" id="IPR036291">
    <property type="entry name" value="NAD(P)-bd_dom_sf"/>
</dbReference>
<evidence type="ECO:0000313" key="2">
    <source>
        <dbReference type="Proteomes" id="UP000729701"/>
    </source>
</evidence>
<dbReference type="PANTHER" id="PTHR42820">
    <property type="entry name" value="SHORT-CHAIN DEHYDROGENASE REDUCTASE"/>
    <property type="match status" value="1"/>
</dbReference>
<dbReference type="Proteomes" id="UP000729701">
    <property type="component" value="Unassembled WGS sequence"/>
</dbReference>
<accession>A0A951QNX5</accession>